<organism evidence="2 3">
    <name type="scientific">Planococcus rifietoensis</name>
    <dbReference type="NCBI Taxonomy" id="200991"/>
    <lineage>
        <taxon>Bacteria</taxon>
        <taxon>Bacillati</taxon>
        <taxon>Bacillota</taxon>
        <taxon>Bacilli</taxon>
        <taxon>Bacillales</taxon>
        <taxon>Caryophanaceae</taxon>
        <taxon>Planococcus</taxon>
    </lineage>
</organism>
<dbReference type="Proteomes" id="UP000067683">
    <property type="component" value="Chromosome"/>
</dbReference>
<dbReference type="STRING" id="200991.AUC31_16550"/>
<proteinExistence type="predicted"/>
<dbReference type="RefSeq" id="WP_058383423.1">
    <property type="nucleotide sequence ID" value="NZ_CP013659.2"/>
</dbReference>
<keyword evidence="3" id="KW-1185">Reference proteome</keyword>
<dbReference type="Pfam" id="PF03413">
    <property type="entry name" value="PepSY"/>
    <property type="match status" value="2"/>
</dbReference>
<dbReference type="EMBL" id="CP013659">
    <property type="protein sequence ID" value="ALS76722.1"/>
    <property type="molecule type" value="Genomic_DNA"/>
</dbReference>
<name>A0A0U2J7W0_9BACL</name>
<accession>A0A0U2J7W0</accession>
<protein>
    <recommendedName>
        <fullName evidence="1">PepSY domain-containing protein</fullName>
    </recommendedName>
</protein>
<dbReference type="AlphaFoldDB" id="A0A0U2J7W0"/>
<reference evidence="2" key="1">
    <citation type="submission" date="2016-01" db="EMBL/GenBank/DDBJ databases">
        <title>Complete genome of Planococcus rifietoensis type strain M8.</title>
        <authorList>
            <person name="See-Too W.S."/>
        </authorList>
    </citation>
    <scope>NUCLEOTIDE SEQUENCE [LARGE SCALE GENOMIC DNA]</scope>
    <source>
        <strain evidence="2">M8</strain>
    </source>
</reference>
<feature type="domain" description="PepSY" evidence="1">
    <location>
        <begin position="176"/>
        <end position="230"/>
    </location>
</feature>
<feature type="domain" description="PepSY" evidence="1">
    <location>
        <begin position="95"/>
        <end position="150"/>
    </location>
</feature>
<sequence>MRKWWAIGIIVIVFSIAALAFFLFPRTAADSVTLDEAAQSIEQLYGGAIENATETEEFYQIEFKRDDGTYLAAINRADGQVESLELLEKIGPAKALSEEQAREAAAAAEPGEIKEIQYIESDNRYKVEIHSETERKFLAISAETGDVLDVQTEALETPAEPEPDSAPTQSEPERIISQDGAIAIAKETLNGTVDEVEFVQTTDGGYYLVEMDDDVSDREATIQIHAIRGETMTVEWDD</sequence>
<dbReference type="InterPro" id="IPR025711">
    <property type="entry name" value="PepSY"/>
</dbReference>
<evidence type="ECO:0000313" key="2">
    <source>
        <dbReference type="EMBL" id="ALS76722.1"/>
    </source>
</evidence>
<dbReference type="KEGG" id="prt:AUC31_16550"/>
<evidence type="ECO:0000259" key="1">
    <source>
        <dbReference type="Pfam" id="PF03413"/>
    </source>
</evidence>
<dbReference type="Gene3D" id="3.10.450.40">
    <property type="match status" value="2"/>
</dbReference>
<evidence type="ECO:0000313" key="3">
    <source>
        <dbReference type="Proteomes" id="UP000067683"/>
    </source>
</evidence>
<gene>
    <name evidence="2" type="ORF">AUC31_16550</name>
</gene>